<accession>A0A1X0NID7</accession>
<dbReference type="RefSeq" id="XP_028878588.1">
    <property type="nucleotide sequence ID" value="XM_029030187.1"/>
</dbReference>
<evidence type="ECO:0000313" key="11">
    <source>
        <dbReference type="Proteomes" id="UP000192257"/>
    </source>
</evidence>
<feature type="transmembrane region" description="Helical" evidence="9">
    <location>
        <begin position="106"/>
        <end position="127"/>
    </location>
</feature>
<dbReference type="PANTHER" id="PTHR28259:SF1">
    <property type="entry name" value="FLUORIDE EXPORT PROTEIN 1-RELATED"/>
    <property type="match status" value="1"/>
</dbReference>
<keyword evidence="5 9" id="KW-1133">Transmembrane helix</keyword>
<protein>
    <submittedName>
        <fullName evidence="10">CrcB-like protein</fullName>
    </submittedName>
</protein>
<proteinExistence type="inferred from homology"/>
<keyword evidence="3" id="KW-1003">Cell membrane</keyword>
<dbReference type="GeneID" id="39989967"/>
<reference evidence="10 11" key="1">
    <citation type="submission" date="2017-03" db="EMBL/GenBank/DDBJ databases">
        <title>An alternative strategy for trypanosome survival in the mammalian bloodstream revealed through genome and transcriptome analysis of the ubiquitous bovine parasite Trypanosoma (Megatrypanum) theileri.</title>
        <authorList>
            <person name="Kelly S."/>
            <person name="Ivens A."/>
            <person name="Mott A."/>
            <person name="O'Neill E."/>
            <person name="Emms D."/>
            <person name="Macleod O."/>
            <person name="Voorheis P."/>
            <person name="Matthews J."/>
            <person name="Matthews K."/>
            <person name="Carrington M."/>
        </authorList>
    </citation>
    <scope>NUCLEOTIDE SEQUENCE [LARGE SCALE GENOMIC DNA]</scope>
    <source>
        <strain evidence="10">Edinburgh</strain>
    </source>
</reference>
<evidence type="ECO:0000256" key="2">
    <source>
        <dbReference type="ARBA" id="ARBA00004651"/>
    </source>
</evidence>
<dbReference type="Pfam" id="PF02537">
    <property type="entry name" value="CRCB"/>
    <property type="match status" value="2"/>
</dbReference>
<organism evidence="10 11">
    <name type="scientific">Trypanosoma theileri</name>
    <dbReference type="NCBI Taxonomy" id="67003"/>
    <lineage>
        <taxon>Eukaryota</taxon>
        <taxon>Discoba</taxon>
        <taxon>Euglenozoa</taxon>
        <taxon>Kinetoplastea</taxon>
        <taxon>Metakinetoplastina</taxon>
        <taxon>Trypanosomatida</taxon>
        <taxon>Trypanosomatidae</taxon>
        <taxon>Trypanosoma</taxon>
    </lineage>
</organism>
<evidence type="ECO:0000256" key="8">
    <source>
        <dbReference type="ARBA" id="ARBA00035585"/>
    </source>
</evidence>
<feature type="transmembrane region" description="Helical" evidence="9">
    <location>
        <begin position="184"/>
        <end position="206"/>
    </location>
</feature>
<comment type="function">
    <text evidence="1">Fluoride channel required for the rapid expulsion of cytoplasmic fluoride.</text>
</comment>
<evidence type="ECO:0000256" key="9">
    <source>
        <dbReference type="SAM" id="Phobius"/>
    </source>
</evidence>
<comment type="caution">
    <text evidence="10">The sequence shown here is derived from an EMBL/GenBank/DDBJ whole genome shotgun (WGS) entry which is preliminary data.</text>
</comment>
<keyword evidence="11" id="KW-1185">Reference proteome</keyword>
<feature type="transmembrane region" description="Helical" evidence="9">
    <location>
        <begin position="39"/>
        <end position="66"/>
    </location>
</feature>
<evidence type="ECO:0000256" key="6">
    <source>
        <dbReference type="ARBA" id="ARBA00023136"/>
    </source>
</evidence>
<dbReference type="GO" id="GO:0005886">
    <property type="term" value="C:plasma membrane"/>
    <property type="evidence" value="ECO:0007669"/>
    <property type="project" value="UniProtKB-SubCell"/>
</dbReference>
<feature type="transmembrane region" description="Helical" evidence="9">
    <location>
        <begin position="78"/>
        <end position="99"/>
    </location>
</feature>
<evidence type="ECO:0000256" key="4">
    <source>
        <dbReference type="ARBA" id="ARBA00022692"/>
    </source>
</evidence>
<sequence>MSEDILMENQQENIGLNNNNPVPDTEVPQKSGIFDNKRVLLLGSILGVACWSLAGNTCRLAIQGAFLNQTFLVTHEKFGPNAIGCFIMGFISSLASMVTRETKFPWIYNSILVGFCGSLTTFSGWILDVVGQENAALAIGELISGLTMPFIFLIWGRDCALVLRPIIQKVLRGMNKAEYSCGNLHMVNFFFLIFSIVATVVIPIVIEVFVHHETIDVSFADRRAVVLGPAGAVPRFLLALLLNGLSCTRKFPLGTLLSNIIAVILTGIFDYYYRKTGNEWYSILMNGLCGSLSTVSSFVNEIVGQYTNGMRGMAYLYAFISLAINCAILAICRHAFP</sequence>
<evidence type="ECO:0000256" key="5">
    <source>
        <dbReference type="ARBA" id="ARBA00022989"/>
    </source>
</evidence>
<name>A0A1X0NID7_9TRYP</name>
<dbReference type="AlphaFoldDB" id="A0A1X0NID7"/>
<dbReference type="InterPro" id="IPR003691">
    <property type="entry name" value="FluC"/>
</dbReference>
<feature type="transmembrane region" description="Helical" evidence="9">
    <location>
        <begin position="139"/>
        <end position="163"/>
    </location>
</feature>
<dbReference type="VEuPathDB" id="TriTrypDB:TM35_000441780"/>
<comment type="catalytic activity">
    <reaction evidence="8">
        <text>fluoride(in) = fluoride(out)</text>
        <dbReference type="Rhea" id="RHEA:76159"/>
        <dbReference type="ChEBI" id="CHEBI:17051"/>
    </reaction>
    <physiologicalReaction direction="left-to-right" evidence="8">
        <dbReference type="Rhea" id="RHEA:76160"/>
    </physiologicalReaction>
</comment>
<dbReference type="Proteomes" id="UP000192257">
    <property type="component" value="Unassembled WGS sequence"/>
</dbReference>
<dbReference type="OrthoDB" id="409792at2759"/>
<dbReference type="PANTHER" id="PTHR28259">
    <property type="entry name" value="FLUORIDE EXPORT PROTEIN 1-RELATED"/>
    <property type="match status" value="1"/>
</dbReference>
<evidence type="ECO:0000256" key="3">
    <source>
        <dbReference type="ARBA" id="ARBA00022475"/>
    </source>
</evidence>
<feature type="transmembrane region" description="Helical" evidence="9">
    <location>
        <begin position="315"/>
        <end position="336"/>
    </location>
</feature>
<gene>
    <name evidence="10" type="ORF">TM35_000441780</name>
</gene>
<dbReference type="STRING" id="67003.A0A1X0NID7"/>
<feature type="transmembrane region" description="Helical" evidence="9">
    <location>
        <begin position="280"/>
        <end position="303"/>
    </location>
</feature>
<evidence type="ECO:0000256" key="1">
    <source>
        <dbReference type="ARBA" id="ARBA00002598"/>
    </source>
</evidence>
<keyword evidence="6 9" id="KW-0472">Membrane</keyword>
<evidence type="ECO:0000313" key="10">
    <source>
        <dbReference type="EMBL" id="ORC84522.1"/>
    </source>
</evidence>
<evidence type="ECO:0000256" key="7">
    <source>
        <dbReference type="ARBA" id="ARBA00035120"/>
    </source>
</evidence>
<dbReference type="GO" id="GO:1903425">
    <property type="term" value="F:fluoride transmembrane transporter activity"/>
    <property type="evidence" value="ECO:0007669"/>
    <property type="project" value="TreeGrafter"/>
</dbReference>
<feature type="transmembrane region" description="Helical" evidence="9">
    <location>
        <begin position="256"/>
        <end position="274"/>
    </location>
</feature>
<comment type="subcellular location">
    <subcellularLocation>
        <location evidence="2">Cell membrane</location>
        <topology evidence="2">Multi-pass membrane protein</topology>
    </subcellularLocation>
</comment>
<comment type="similarity">
    <text evidence="7">Belongs to the fluoride channel Fluc/FEX (TC 1.A.43) family.</text>
</comment>
<keyword evidence="4 9" id="KW-0812">Transmembrane</keyword>
<dbReference type="EMBL" id="NBCO01000044">
    <property type="protein sequence ID" value="ORC84522.1"/>
    <property type="molecule type" value="Genomic_DNA"/>
</dbReference>